<reference evidence="7 8" key="1">
    <citation type="submission" date="2020-08" db="EMBL/GenBank/DDBJ databases">
        <title>Genomic Encyclopedia of Type Strains, Phase IV (KMG-IV): sequencing the most valuable type-strain genomes for metagenomic binning, comparative biology and taxonomic classification.</title>
        <authorList>
            <person name="Goeker M."/>
        </authorList>
    </citation>
    <scope>NUCLEOTIDE SEQUENCE [LARGE SCALE GENOMIC DNA]</scope>
    <source>
        <strain evidence="7 8">DSM 106146</strain>
    </source>
</reference>
<keyword evidence="2" id="KW-1003">Cell membrane</keyword>
<evidence type="ECO:0000256" key="2">
    <source>
        <dbReference type="ARBA" id="ARBA00022475"/>
    </source>
</evidence>
<keyword evidence="8" id="KW-1185">Reference proteome</keyword>
<dbReference type="GO" id="GO:0005886">
    <property type="term" value="C:plasma membrane"/>
    <property type="evidence" value="ECO:0007669"/>
    <property type="project" value="UniProtKB-SubCell"/>
</dbReference>
<feature type="transmembrane region" description="Helical" evidence="6">
    <location>
        <begin position="21"/>
        <end position="39"/>
    </location>
</feature>
<organism evidence="7 8">
    <name type="scientific">Catenibacillus scindens</name>
    <dbReference type="NCBI Taxonomy" id="673271"/>
    <lineage>
        <taxon>Bacteria</taxon>
        <taxon>Bacillati</taxon>
        <taxon>Bacillota</taxon>
        <taxon>Clostridia</taxon>
        <taxon>Lachnospirales</taxon>
        <taxon>Lachnospiraceae</taxon>
        <taxon>Catenibacillus</taxon>
    </lineage>
</organism>
<dbReference type="Pfam" id="PF02653">
    <property type="entry name" value="BPD_transp_2"/>
    <property type="match status" value="1"/>
</dbReference>
<dbReference type="PANTHER" id="PTHR32196">
    <property type="entry name" value="ABC TRANSPORTER PERMEASE PROTEIN YPHD-RELATED-RELATED"/>
    <property type="match status" value="1"/>
</dbReference>
<dbReference type="PANTHER" id="PTHR32196:SF69">
    <property type="entry name" value="BRANCHED-CHAIN AMINO ACID TRANSPORT SYSTEM, PERMEASE PROTEIN"/>
    <property type="match status" value="1"/>
</dbReference>
<comment type="subcellular location">
    <subcellularLocation>
        <location evidence="1">Cell membrane</location>
        <topology evidence="1">Multi-pass membrane protein</topology>
    </subcellularLocation>
</comment>
<dbReference type="RefSeq" id="WP_183772551.1">
    <property type="nucleotide sequence ID" value="NZ_JACHFW010000003.1"/>
</dbReference>
<feature type="transmembrane region" description="Helical" evidence="6">
    <location>
        <begin position="76"/>
        <end position="97"/>
    </location>
</feature>
<proteinExistence type="predicted"/>
<evidence type="ECO:0000256" key="4">
    <source>
        <dbReference type="ARBA" id="ARBA00022989"/>
    </source>
</evidence>
<evidence type="ECO:0000313" key="7">
    <source>
        <dbReference type="EMBL" id="MBB5264142.1"/>
    </source>
</evidence>
<accession>A0A7W8M545</accession>
<keyword evidence="3 6" id="KW-0812">Transmembrane</keyword>
<evidence type="ECO:0000256" key="5">
    <source>
        <dbReference type="ARBA" id="ARBA00023136"/>
    </source>
</evidence>
<evidence type="ECO:0000256" key="6">
    <source>
        <dbReference type="SAM" id="Phobius"/>
    </source>
</evidence>
<feature type="transmembrane region" description="Helical" evidence="6">
    <location>
        <begin position="252"/>
        <end position="269"/>
    </location>
</feature>
<dbReference type="GO" id="GO:0022857">
    <property type="term" value="F:transmembrane transporter activity"/>
    <property type="evidence" value="ECO:0007669"/>
    <property type="project" value="InterPro"/>
</dbReference>
<feature type="transmembrane region" description="Helical" evidence="6">
    <location>
        <begin position="219"/>
        <end position="240"/>
    </location>
</feature>
<protein>
    <submittedName>
        <fullName evidence="7">Ribose transport system permease protein</fullName>
    </submittedName>
</protein>
<dbReference type="AlphaFoldDB" id="A0A7W8M545"/>
<dbReference type="Proteomes" id="UP000543642">
    <property type="component" value="Unassembled WGS sequence"/>
</dbReference>
<feature type="transmembrane region" description="Helical" evidence="6">
    <location>
        <begin position="276"/>
        <end position="297"/>
    </location>
</feature>
<feature type="transmembrane region" description="Helical" evidence="6">
    <location>
        <begin position="51"/>
        <end position="69"/>
    </location>
</feature>
<evidence type="ECO:0000256" key="3">
    <source>
        <dbReference type="ARBA" id="ARBA00022692"/>
    </source>
</evidence>
<evidence type="ECO:0000256" key="1">
    <source>
        <dbReference type="ARBA" id="ARBA00004651"/>
    </source>
</evidence>
<feature type="transmembrane region" description="Helical" evidence="6">
    <location>
        <begin position="171"/>
        <end position="189"/>
    </location>
</feature>
<gene>
    <name evidence="7" type="ORF">HNP82_001247</name>
</gene>
<feature type="transmembrane region" description="Helical" evidence="6">
    <location>
        <begin position="303"/>
        <end position="323"/>
    </location>
</feature>
<keyword evidence="5 6" id="KW-0472">Membrane</keyword>
<dbReference type="EMBL" id="JACHFW010000003">
    <property type="protein sequence ID" value="MBB5264142.1"/>
    <property type="molecule type" value="Genomic_DNA"/>
</dbReference>
<evidence type="ECO:0000313" key="8">
    <source>
        <dbReference type="Proteomes" id="UP000543642"/>
    </source>
</evidence>
<dbReference type="InterPro" id="IPR001851">
    <property type="entry name" value="ABC_transp_permease"/>
</dbReference>
<keyword evidence="4 6" id="KW-1133">Transmembrane helix</keyword>
<feature type="transmembrane region" description="Helical" evidence="6">
    <location>
        <begin position="103"/>
        <end position="125"/>
    </location>
</feature>
<feature type="transmembrane region" description="Helical" evidence="6">
    <location>
        <begin position="132"/>
        <end position="151"/>
    </location>
</feature>
<sequence length="328" mass="34308">MAAKAVKTGADQKKIRLRNQIIVIGIIVAIYVIANFLTGGKVFRPNNIRTILTQVTYPLMVGLGLMFIFTTGMIDLSVGAQVILAANVGAIAVQIYGLGYPGLIIGTVVTLVITELLCTSCSLFLKIPSWVAGLGCALVFEALGMILVGAYSETLGTSIVYLEKCDGFGSFLVIFIIAVVVAVIAYFIFNRTQFGYNLRAIGGGGEVAEAMGINRKKTIIMAAIIGAVIIAIGGITQLSYTGRFTPTSGMGSLSGIFKSLAVVLISGSFSRIFNDVIGCVVGAFIVAGLFNVLTLLGVPSGTGQDICLGVVVMLCGILSALHYKGVQK</sequence>
<comment type="caution">
    <text evidence="7">The sequence shown here is derived from an EMBL/GenBank/DDBJ whole genome shotgun (WGS) entry which is preliminary data.</text>
</comment>
<name>A0A7W8M545_9FIRM</name>